<dbReference type="Gene3D" id="3.40.50.300">
    <property type="entry name" value="P-loop containing nucleotide triphosphate hydrolases"/>
    <property type="match status" value="4"/>
</dbReference>
<comment type="caution">
    <text evidence="6">The sequence shown here is derived from an EMBL/GenBank/DDBJ whole genome shotgun (WGS) entry which is preliminary data.</text>
</comment>
<dbReference type="PANTHER" id="PTHR22683">
    <property type="entry name" value="SPORULATION PROTEIN RELATED"/>
    <property type="match status" value="1"/>
</dbReference>
<dbReference type="SMART" id="SM00382">
    <property type="entry name" value="AAA"/>
    <property type="match status" value="3"/>
</dbReference>
<evidence type="ECO:0000256" key="4">
    <source>
        <dbReference type="SAM" id="MobiDB-lite"/>
    </source>
</evidence>
<keyword evidence="2 3" id="KW-0067">ATP-binding</keyword>
<reference evidence="6 7" key="1">
    <citation type="submission" date="2022-04" db="EMBL/GenBank/DDBJ databases">
        <title>Genome diversity in the genus Frankia.</title>
        <authorList>
            <person name="Carlos-Shanley C."/>
            <person name="Hahn D."/>
        </authorList>
    </citation>
    <scope>NUCLEOTIDE SEQUENCE [LARGE SCALE GENOMIC DNA]</scope>
    <source>
        <strain evidence="6 7">Ag45/Mut15</strain>
    </source>
</reference>
<dbReference type="RefSeq" id="WP_248823293.1">
    <property type="nucleotide sequence ID" value="NZ_JALKFT010000002.1"/>
</dbReference>
<dbReference type="InterPro" id="IPR002543">
    <property type="entry name" value="FtsK_dom"/>
</dbReference>
<evidence type="ECO:0000256" key="2">
    <source>
        <dbReference type="ARBA" id="ARBA00022840"/>
    </source>
</evidence>
<dbReference type="PROSITE" id="PS50901">
    <property type="entry name" value="FTSK"/>
    <property type="match status" value="2"/>
</dbReference>
<feature type="binding site" evidence="3">
    <location>
        <begin position="1071"/>
        <end position="1078"/>
    </location>
    <ligand>
        <name>ATP</name>
        <dbReference type="ChEBI" id="CHEBI:30616"/>
    </ligand>
</feature>
<dbReference type="InterPro" id="IPR050206">
    <property type="entry name" value="FtsK/SpoIIIE/SftA"/>
</dbReference>
<feature type="region of interest" description="Disordered" evidence="4">
    <location>
        <begin position="928"/>
        <end position="972"/>
    </location>
</feature>
<evidence type="ECO:0000313" key="7">
    <source>
        <dbReference type="Proteomes" id="UP001201873"/>
    </source>
</evidence>
<feature type="binding site" evidence="3">
    <location>
        <begin position="691"/>
        <end position="698"/>
    </location>
    <ligand>
        <name>ATP</name>
        <dbReference type="ChEBI" id="CHEBI:30616"/>
    </ligand>
</feature>
<dbReference type="InterPro" id="IPR003593">
    <property type="entry name" value="AAA+_ATPase"/>
</dbReference>
<keyword evidence="6" id="KW-0132">Cell division</keyword>
<keyword evidence="6" id="KW-0131">Cell cycle</keyword>
<feature type="domain" description="FtsK" evidence="5">
    <location>
        <begin position="673"/>
        <end position="865"/>
    </location>
</feature>
<gene>
    <name evidence="6" type="ORF">MXD59_02540</name>
</gene>
<protein>
    <submittedName>
        <fullName evidence="6">Cell division protein FtsK</fullName>
    </submittedName>
</protein>
<feature type="domain" description="FtsK" evidence="5">
    <location>
        <begin position="1054"/>
        <end position="1244"/>
    </location>
</feature>
<dbReference type="InterPro" id="IPR027417">
    <property type="entry name" value="P-loop_NTPase"/>
</dbReference>
<evidence type="ECO:0000313" key="6">
    <source>
        <dbReference type="EMBL" id="MCK9874672.1"/>
    </source>
</evidence>
<dbReference type="SUPFAM" id="SSF52540">
    <property type="entry name" value="P-loop containing nucleoside triphosphate hydrolases"/>
    <property type="match status" value="2"/>
</dbReference>
<feature type="compositionally biased region" description="Basic and acidic residues" evidence="4">
    <location>
        <begin position="933"/>
        <end position="945"/>
    </location>
</feature>
<keyword evidence="1 3" id="KW-0547">Nucleotide-binding</keyword>
<proteinExistence type="predicted"/>
<dbReference type="Pfam" id="PF01580">
    <property type="entry name" value="FtsK_SpoIIIE"/>
    <property type="match status" value="2"/>
</dbReference>
<feature type="compositionally biased region" description="Low complexity" evidence="4">
    <location>
        <begin position="947"/>
        <end position="963"/>
    </location>
</feature>
<evidence type="ECO:0000259" key="5">
    <source>
        <dbReference type="PROSITE" id="PS50901"/>
    </source>
</evidence>
<evidence type="ECO:0000256" key="3">
    <source>
        <dbReference type="PROSITE-ProRule" id="PRU00289"/>
    </source>
</evidence>
<organism evidence="6 7">
    <name type="scientific">Frankia umida</name>
    <dbReference type="NCBI Taxonomy" id="573489"/>
    <lineage>
        <taxon>Bacteria</taxon>
        <taxon>Bacillati</taxon>
        <taxon>Actinomycetota</taxon>
        <taxon>Actinomycetes</taxon>
        <taxon>Frankiales</taxon>
        <taxon>Frankiaceae</taxon>
        <taxon>Frankia</taxon>
    </lineage>
</organism>
<dbReference type="EMBL" id="JALKFT010000002">
    <property type="protein sequence ID" value="MCK9874672.1"/>
    <property type="molecule type" value="Genomic_DNA"/>
</dbReference>
<feature type="region of interest" description="Disordered" evidence="4">
    <location>
        <begin position="1011"/>
        <end position="1034"/>
    </location>
</feature>
<dbReference type="Proteomes" id="UP001201873">
    <property type="component" value="Unassembled WGS sequence"/>
</dbReference>
<accession>A0ABT0JT07</accession>
<sequence>MQIAFTAVDAHQGRPVDILLRADARTPLRELAHALSTVLRLAPAGAVACPRLTLTGHPWPLDPAQRLGASPLRDGAVLVLGAPAPHRAPGTGLVDLEVSAGIGAGVIHPLAIGEHRLGSTPLGLLRLNDPGARPLAVVRVTPDGGCRVRPHRRQVRVTYPSRGEPQGSVLATIESSACTLRLVRPQAQAQALAPRARADGTGSTGVHRAPRIRPRQEVRSFRLPAAPTRPRPAPIPVIAAVLPMLAAAAVALVLDSPTLLMFAALGPVSMVASVLSSRRRDSRTYRREQQAHRRGTAEINRAARAALRAEQERRHADHPGPAELFTTAWHQDERLWQRRRDDPDYLHLRLGVATQPSLVEIAGAAAGEPAVRLRAPLPALLEMASLGVAGLAGADPATRALGSWLVAQAAVLHSPADLAIWVLVAEPAGAPAWSWIRWLPHCHRADATAAAGNGASVGAATLRFAVGPEACASSVRELRSLAEGRGDLPAGQTRPGPEVLVILDGARALHTVPGLRALLHAGPAAGVVLVCLERESRHLPAQCRAVVEATEDRLVLRLDQGPTTADVRSDLVGPVGVPAGSGELSGTIRWCESTARALAPLRDTDADEGALPTRVHLVNLDGLAQMSVAAIQRRWARGRSEPTAPGQIRPGQIGLGRIGLGRIGSVPIGVAGGETFRLSLPEDGPHGLIAGTTGAGKSELLQTIIIAHAVTYRPDELVFVLVDYKGGSAFAECATLPHTVGLVTDLDPHLVRRALTSLAAELRRRETLLAEYAAKDLDALARQPGRLAAGVVPPRLVLVVDEFATLARELPDFVAGLVNLAQRGRSLGLHLLLATQRPSGVVSPEIRANTNLRIALRVTDAHESDDVVGRPDAALIDRATPGRAVIRTGPGRVHLVQTAWVGDIAGRSDAAGRGPGVGLPAPEIVELPWPWRGHGDARPGERTRPDSAGASGASGAIGASAPARSDDPANGPTDLTVLARAVRLAAEGLRIPAPRSPWLAPLPQRLTLPLPAAQSQSQSQSRHGVRPGPEAKAEAAALPAVHVGLADHCARQLQLPFTTDVENGGHLLVVGAPRSGRSTVLRAIAGSVGATLSPRDVHLYGLDFGGAALRGLADLPHTGAVVDRGDLDRVSRLLRRLTDLVDGRRRQFAAEGAADLREARLLGEAHTAPPYLVVLVDGLEGFLSDFEDLDGGDTVDLLLHLLREGPAAGVTVVLTADRRGLTGRFAALVPERLVLRMTDPADAALAGIPVADLPQDQPPGRGVVVGGRFPDPVEVQVGLLDPDPAGRAQVAALHAIARRGHRTDSGSAWPAPLRVEALPERITRVQLVSPAPGRPEPLAAVPLGVGGDDLDVITVDLAGNPGFVIGGPPRSGRSSVLMTFALVLLARAVAMVVVAPRPSPLRDLRGQPGVTVLADAELRDPSGPQRTCGPPWALGQPAGRPVAVLVDDAELVAEPVAGALAEHWRHGRGSTGPFLLAGLTEDLLLQYRGFAVDLRREGHGLLLAPRRTTDGDLLGVRLPRARSGPSPPGRGLLVQHGRLLPVQIAGPDDSSPPGGHPPPT</sequence>
<name>A0ABT0JT07_9ACTN</name>
<evidence type="ECO:0000256" key="1">
    <source>
        <dbReference type="ARBA" id="ARBA00022741"/>
    </source>
</evidence>
<dbReference type="PANTHER" id="PTHR22683:SF1">
    <property type="entry name" value="TYPE VII SECRETION SYSTEM PROTEIN ESSC"/>
    <property type="match status" value="1"/>
</dbReference>
<keyword evidence="7" id="KW-1185">Reference proteome</keyword>
<dbReference type="GO" id="GO:0051301">
    <property type="term" value="P:cell division"/>
    <property type="evidence" value="ECO:0007669"/>
    <property type="project" value="UniProtKB-KW"/>
</dbReference>